<reference evidence="3" key="1">
    <citation type="submission" date="2022-11" db="EMBL/GenBank/DDBJ databases">
        <title>Lacinutrix neustonica HL-RS19T sp. nov., isolated from the surface microlayer sample of brackish Lake Shihwa.</title>
        <authorList>
            <person name="Choi J.Y."/>
            <person name="Hwang C.Y."/>
        </authorList>
    </citation>
    <scope>NUCLEOTIDE SEQUENCE</scope>
    <source>
        <strain evidence="3">HL-RS19</strain>
    </source>
</reference>
<name>A0A9E8MYQ7_9FLAO</name>
<dbReference type="EMBL" id="CP113088">
    <property type="protein sequence ID" value="WAC03836.1"/>
    <property type="molecule type" value="Genomic_DNA"/>
</dbReference>
<feature type="domain" description="Response regulatory" evidence="2">
    <location>
        <begin position="4"/>
        <end position="55"/>
    </location>
</feature>
<comment type="caution">
    <text evidence="1">Lacks conserved residue(s) required for the propagation of feature annotation.</text>
</comment>
<organism evidence="3 4">
    <name type="scientific">Lacinutrix neustonica</name>
    <dbReference type="NCBI Taxonomy" id="2980107"/>
    <lineage>
        <taxon>Bacteria</taxon>
        <taxon>Pseudomonadati</taxon>
        <taxon>Bacteroidota</taxon>
        <taxon>Flavobacteriia</taxon>
        <taxon>Flavobacteriales</taxon>
        <taxon>Flavobacteriaceae</taxon>
        <taxon>Lacinutrix</taxon>
    </lineage>
</organism>
<dbReference type="InterPro" id="IPR011006">
    <property type="entry name" value="CheY-like_superfamily"/>
</dbReference>
<protein>
    <submittedName>
        <fullName evidence="3">Response regulator</fullName>
    </submittedName>
</protein>
<dbReference type="SUPFAM" id="SSF52172">
    <property type="entry name" value="CheY-like"/>
    <property type="match status" value="1"/>
</dbReference>
<evidence type="ECO:0000256" key="1">
    <source>
        <dbReference type="PROSITE-ProRule" id="PRU00169"/>
    </source>
</evidence>
<gene>
    <name evidence="3" type="ORF">N7U66_10720</name>
</gene>
<dbReference type="KEGG" id="lnu:N7U66_10720"/>
<keyword evidence="4" id="KW-1185">Reference proteome</keyword>
<dbReference type="InterPro" id="IPR001789">
    <property type="entry name" value="Sig_transdc_resp-reg_receiver"/>
</dbReference>
<dbReference type="PROSITE" id="PS50110">
    <property type="entry name" value="RESPONSE_REGULATORY"/>
    <property type="match status" value="1"/>
</dbReference>
<dbReference type="RefSeq" id="WP_267678474.1">
    <property type="nucleotide sequence ID" value="NZ_CP113088.1"/>
</dbReference>
<evidence type="ECO:0000313" key="3">
    <source>
        <dbReference type="EMBL" id="WAC03836.1"/>
    </source>
</evidence>
<sequence>MKPSIVIADDHPLMLRGLSDFIESKGYSILGRAEDGQAAYNLIVKHKPRHCYSRY</sequence>
<dbReference type="GO" id="GO:0000160">
    <property type="term" value="P:phosphorelay signal transduction system"/>
    <property type="evidence" value="ECO:0007669"/>
    <property type="project" value="InterPro"/>
</dbReference>
<accession>A0A9E8MYQ7</accession>
<evidence type="ECO:0000313" key="4">
    <source>
        <dbReference type="Proteomes" id="UP001164705"/>
    </source>
</evidence>
<evidence type="ECO:0000259" key="2">
    <source>
        <dbReference type="PROSITE" id="PS50110"/>
    </source>
</evidence>
<dbReference type="AlphaFoldDB" id="A0A9E8MYQ7"/>
<dbReference type="Gene3D" id="3.40.50.2300">
    <property type="match status" value="1"/>
</dbReference>
<dbReference type="Proteomes" id="UP001164705">
    <property type="component" value="Chromosome"/>
</dbReference>
<proteinExistence type="predicted"/>